<organism evidence="1 2">
    <name type="scientific">Vitis vinifera</name>
    <name type="common">Grape</name>
    <dbReference type="NCBI Taxonomy" id="29760"/>
    <lineage>
        <taxon>Eukaryota</taxon>
        <taxon>Viridiplantae</taxon>
        <taxon>Streptophyta</taxon>
        <taxon>Embryophyta</taxon>
        <taxon>Tracheophyta</taxon>
        <taxon>Spermatophyta</taxon>
        <taxon>Magnoliopsida</taxon>
        <taxon>eudicotyledons</taxon>
        <taxon>Gunneridae</taxon>
        <taxon>Pentapetalae</taxon>
        <taxon>rosids</taxon>
        <taxon>Vitales</taxon>
        <taxon>Vitaceae</taxon>
        <taxon>Viteae</taxon>
        <taxon>Vitis</taxon>
    </lineage>
</organism>
<protein>
    <submittedName>
        <fullName evidence="1">Uncharacterized protein</fullName>
    </submittedName>
</protein>
<evidence type="ECO:0000313" key="2">
    <source>
        <dbReference type="Proteomes" id="UP000009183"/>
    </source>
</evidence>
<dbReference type="PaxDb" id="29760-VIT_04s0043g00540.t01"/>
<dbReference type="InParanoid" id="D7TDS5"/>
<name>D7TDS5_VITVI</name>
<dbReference type="HOGENOM" id="CLU_3161042_0_0_1"/>
<keyword evidence="2" id="KW-1185">Reference proteome</keyword>
<dbReference type="AlphaFoldDB" id="D7TDS5"/>
<proteinExistence type="predicted"/>
<accession>D7TDS5</accession>
<gene>
    <name evidence="1" type="ordered locus">VIT_04s0043g00540</name>
</gene>
<dbReference type="EMBL" id="FN595763">
    <property type="protein sequence ID" value="CBI28648.3"/>
    <property type="molecule type" value="Genomic_DNA"/>
</dbReference>
<reference evidence="2" key="1">
    <citation type="journal article" date="2007" name="Nature">
        <title>The grapevine genome sequence suggests ancestral hexaploidization in major angiosperm phyla.</title>
        <authorList>
            <consortium name="The French-Italian Public Consortium for Grapevine Genome Characterization."/>
            <person name="Jaillon O."/>
            <person name="Aury J.-M."/>
            <person name="Noel B."/>
            <person name="Policriti A."/>
            <person name="Clepet C."/>
            <person name="Casagrande A."/>
            <person name="Choisne N."/>
            <person name="Aubourg S."/>
            <person name="Vitulo N."/>
            <person name="Jubin C."/>
            <person name="Vezzi A."/>
            <person name="Legeai F."/>
            <person name="Hugueney P."/>
            <person name="Dasilva C."/>
            <person name="Horner D."/>
            <person name="Mica E."/>
            <person name="Jublot D."/>
            <person name="Poulain J."/>
            <person name="Bruyere C."/>
            <person name="Billault A."/>
            <person name="Segurens B."/>
            <person name="Gouyvenoux M."/>
            <person name="Ugarte E."/>
            <person name="Cattonaro F."/>
            <person name="Anthouard V."/>
            <person name="Vico V."/>
            <person name="Del Fabbro C."/>
            <person name="Alaux M."/>
            <person name="Di Gaspero G."/>
            <person name="Dumas V."/>
            <person name="Felice N."/>
            <person name="Paillard S."/>
            <person name="Juman I."/>
            <person name="Moroldo M."/>
            <person name="Scalabrin S."/>
            <person name="Canaguier A."/>
            <person name="Le Clainche I."/>
            <person name="Malacrida G."/>
            <person name="Durand E."/>
            <person name="Pesole G."/>
            <person name="Laucou V."/>
            <person name="Chatelet P."/>
            <person name="Merdinoglu D."/>
            <person name="Delledonne M."/>
            <person name="Pezzotti M."/>
            <person name="Lecharny A."/>
            <person name="Scarpelli C."/>
            <person name="Artiguenave F."/>
            <person name="Pe M.E."/>
            <person name="Valle G."/>
            <person name="Morgante M."/>
            <person name="Caboche M."/>
            <person name="Adam-Blondon A.-F."/>
            <person name="Weissenbach J."/>
            <person name="Quetier F."/>
            <person name="Wincker P."/>
        </authorList>
    </citation>
    <scope>NUCLEOTIDE SEQUENCE [LARGE SCALE GENOMIC DNA]</scope>
    <source>
        <strain evidence="2">cv. Pinot noir / PN40024</strain>
    </source>
</reference>
<sequence>MEGSKDRKLVAGVWEQHCSGILAIKPVHTLSSEGDAGGVGWGGGEYQA</sequence>
<evidence type="ECO:0000313" key="1">
    <source>
        <dbReference type="EMBL" id="CBI28648.3"/>
    </source>
</evidence>
<dbReference type="Proteomes" id="UP000009183">
    <property type="component" value="Chromosome 4"/>
</dbReference>